<name>A0A2M9ZBQ5_9LEPT</name>
<organism evidence="1 2">
    <name type="scientific">Leptospira wolffii</name>
    <dbReference type="NCBI Taxonomy" id="409998"/>
    <lineage>
        <taxon>Bacteria</taxon>
        <taxon>Pseudomonadati</taxon>
        <taxon>Spirochaetota</taxon>
        <taxon>Spirochaetia</taxon>
        <taxon>Leptospirales</taxon>
        <taxon>Leptospiraceae</taxon>
        <taxon>Leptospira</taxon>
    </lineage>
</organism>
<proteinExistence type="predicted"/>
<reference evidence="1 2" key="1">
    <citation type="submission" date="2017-07" db="EMBL/GenBank/DDBJ databases">
        <title>Leptospira spp. isolated from tropical soils.</title>
        <authorList>
            <person name="Thibeaux R."/>
            <person name="Iraola G."/>
            <person name="Ferres I."/>
            <person name="Bierque E."/>
            <person name="Girault D."/>
            <person name="Soupe-Gilbert M.-E."/>
            <person name="Picardeau M."/>
            <person name="Goarant C."/>
        </authorList>
    </citation>
    <scope>NUCLEOTIDE SEQUENCE [LARGE SCALE GENOMIC DNA]</scope>
    <source>
        <strain evidence="1 2">FH2-C-A2</strain>
    </source>
</reference>
<protein>
    <submittedName>
        <fullName evidence="1">Uncharacterized protein</fullName>
    </submittedName>
</protein>
<evidence type="ECO:0000313" key="1">
    <source>
        <dbReference type="EMBL" id="PJZ65757.1"/>
    </source>
</evidence>
<comment type="caution">
    <text evidence="1">The sequence shown here is derived from an EMBL/GenBank/DDBJ whole genome shotgun (WGS) entry which is preliminary data.</text>
</comment>
<gene>
    <name evidence="1" type="ORF">CH371_12655</name>
</gene>
<accession>A0A2M9ZBQ5</accession>
<dbReference type="AlphaFoldDB" id="A0A2M9ZBQ5"/>
<dbReference type="Proteomes" id="UP000231912">
    <property type="component" value="Unassembled WGS sequence"/>
</dbReference>
<dbReference type="EMBL" id="NPDT01000004">
    <property type="protein sequence ID" value="PJZ65757.1"/>
    <property type="molecule type" value="Genomic_DNA"/>
</dbReference>
<evidence type="ECO:0000313" key="2">
    <source>
        <dbReference type="Proteomes" id="UP000231912"/>
    </source>
</evidence>
<sequence length="89" mass="10390">MIMFRILVDKIIPYGFDNLKNRLGRSGKNRREQELPPEVFSGEKSKLYCPLGKGQEAYKVYPNGYEGFTEAIRNREYLSRVFVLTRSLP</sequence>